<dbReference type="InterPro" id="IPR052754">
    <property type="entry name" value="NTPase_KAP_P-loop"/>
</dbReference>
<keyword evidence="3" id="KW-1185">Reference proteome</keyword>
<dbReference type="EMBL" id="FUGD01000192">
    <property type="protein sequence ID" value="SJM38485.1"/>
    <property type="molecule type" value="Genomic_DNA"/>
</dbReference>
<evidence type="ECO:0000259" key="1">
    <source>
        <dbReference type="Pfam" id="PF07693"/>
    </source>
</evidence>
<feature type="domain" description="KAP NTPase" evidence="1">
    <location>
        <begin position="24"/>
        <end position="294"/>
    </location>
</feature>
<dbReference type="AlphaFoldDB" id="A0A1R4EIY0"/>
<dbReference type="Proteomes" id="UP000188169">
    <property type="component" value="Unassembled WGS sequence"/>
</dbReference>
<evidence type="ECO:0000313" key="3">
    <source>
        <dbReference type="Proteomes" id="UP000188169"/>
    </source>
</evidence>
<dbReference type="Gene3D" id="3.40.50.300">
    <property type="entry name" value="P-loop containing nucleotide triphosphate hydrolases"/>
    <property type="match status" value="1"/>
</dbReference>
<dbReference type="RefSeq" id="WP_077449824.1">
    <property type="nucleotide sequence ID" value="NZ_FUGD01000192.1"/>
</dbReference>
<reference evidence="3" key="1">
    <citation type="submission" date="2017-02" db="EMBL/GenBank/DDBJ databases">
        <authorList>
            <person name="Mornico D."/>
        </authorList>
    </citation>
    <scope>NUCLEOTIDE SEQUENCE [LARGE SCALE GENOMIC DNA]</scope>
</reference>
<dbReference type="SUPFAM" id="SSF52540">
    <property type="entry name" value="P-loop containing nucleoside triphosphate hydrolases"/>
    <property type="match status" value="1"/>
</dbReference>
<organism evidence="2 3">
    <name type="scientific">Psychrobacter pasteurii</name>
    <dbReference type="NCBI Taxonomy" id="1945520"/>
    <lineage>
        <taxon>Bacteria</taxon>
        <taxon>Pseudomonadati</taxon>
        <taxon>Pseudomonadota</taxon>
        <taxon>Gammaproteobacteria</taxon>
        <taxon>Moraxellales</taxon>
        <taxon>Moraxellaceae</taxon>
        <taxon>Psychrobacter</taxon>
    </lineage>
</organism>
<dbReference type="OrthoDB" id="88903at2"/>
<gene>
    <name evidence="2" type="ORF">A1019T_02482</name>
</gene>
<dbReference type="InterPro" id="IPR011646">
    <property type="entry name" value="KAP_P-loop"/>
</dbReference>
<dbReference type="Pfam" id="PF07693">
    <property type="entry name" value="KAP_NTPase"/>
    <property type="match status" value="1"/>
</dbReference>
<sequence>MTNTNYSSDAPVHNKESDLFGRWHFSERVAQVIARRSDPSSIVIGLYGKWGDGKTSVLNFIESSLESNDNVICIKFNPWRFGTEEQLLMEFFNSIAEALDSKLETREDKLKDTFKKVMKPIASVTKGTSVVSEVVDSFISLPDINEFKKRTEQLLEDNKKRVLILIDDVDRLDKYEIHALFRLVKLTADFKYTSYVLAFDKHIIASSLQDRYSTADTSSGEAFLEKIIQIPLNLPLVEQETLRQFCFDGINEALKIAEINLEQEEVRRFVQAYNSAFDNYLDTPRKAKLYGNILMFSLPILKGEVNTVDLMLIEGIRVFYPELYKVIRNNESSFTGSFSSSYPKSNELEKEQTKNLIAGALGEVESSKKKGLIDLLNDLFPKLQSVYGNMGFGADYYQIWNKEQRICSSNYFARYFTYSVSKNDIPDLEIKEILEKLTHWDCSYDSNSLTGILKNRKPDTLITKLRSKYDDIHVQTAKNLAIALCQVSAQFTKLEGAMWNDSFTQSAMLLSDLFQVVKEDGRVAVIKQSLDTITDLEYKIEVFKWLRHEKADNPVDNSLTSEQMDEIGKFLAEQIVAVIDSLDTNCIEVSFAKFLWIIEKYYNSSYIESFLSNRINDRYFILRLLKDFTPTWTAMESGKSGKGDFAQEQYSSLTKYIDASVINDAISHVFADELVIPDNYPTKDDNSNDDPLVYVKQFKWLYRNELSSKGKQLDSDSDGG</sequence>
<proteinExistence type="predicted"/>
<name>A0A1R4EIY0_9GAMM</name>
<evidence type="ECO:0000313" key="2">
    <source>
        <dbReference type="EMBL" id="SJM38485.1"/>
    </source>
</evidence>
<dbReference type="InterPro" id="IPR027417">
    <property type="entry name" value="P-loop_NTPase"/>
</dbReference>
<dbReference type="PANTHER" id="PTHR22674:SF6">
    <property type="entry name" value="NTPASE KAP FAMILY P-LOOP DOMAIN-CONTAINING PROTEIN 1"/>
    <property type="match status" value="1"/>
</dbReference>
<protein>
    <submittedName>
        <fullName evidence="2">KAP family P-loop domain protein</fullName>
    </submittedName>
</protein>
<accession>A0A1R4EIY0</accession>
<dbReference type="PANTHER" id="PTHR22674">
    <property type="entry name" value="NTPASE, KAP FAMILY P-LOOP DOMAIN-CONTAINING 1"/>
    <property type="match status" value="1"/>
</dbReference>